<feature type="domain" description="SAWADEE" evidence="1">
    <location>
        <begin position="1"/>
        <end position="146"/>
    </location>
</feature>
<sequence>MEFKSYKDDAWYDVRIETESNGDSGGNGRRLRVKFSGFADEHDEVVDGKDLKSFKDVDFLRCRFRPISVQLQDTECSQVHKGLSVCAAHSAYPDDRRFYDAVVDGVVRNEHRFENGEEQCTCSFILSWKHGPYYGSLSEQALENICRIQPPLAVDKLDPLLASFLNSARKTVQATGFFDSGARSQRDDVDIGGVPHMIIIDNLEKGISPLTIMEFIHHHLSFPCQAFVSPSRVLESYARGAILLHSKRNVDKLSAFLENPDHIIISSRGRPWLMTEKTPVHDTHMALIETFRLTSQNVQQARRTGTCNELKVVISGTKEYSTAKQLKDLFERLANHICKLHQRLVVEEGRILQLPDEMWLAVMKAIIIDIACTQIPRK</sequence>
<protein>
    <recommendedName>
        <fullName evidence="1">SAWADEE domain-containing protein</fullName>
    </recommendedName>
</protein>
<feature type="non-terminal residue" evidence="2">
    <location>
        <position position="378"/>
    </location>
</feature>
<dbReference type="PANTHER" id="PTHR36384">
    <property type="entry name" value="SAWADEE PROTEIN"/>
    <property type="match status" value="1"/>
</dbReference>
<organism evidence="2">
    <name type="scientific">Prunus dulcis</name>
    <name type="common">Almond</name>
    <name type="synonym">Amygdalus dulcis</name>
    <dbReference type="NCBI Taxonomy" id="3755"/>
    <lineage>
        <taxon>Eukaryota</taxon>
        <taxon>Viridiplantae</taxon>
        <taxon>Streptophyta</taxon>
        <taxon>Embryophyta</taxon>
        <taxon>Tracheophyta</taxon>
        <taxon>Spermatophyta</taxon>
        <taxon>Magnoliopsida</taxon>
        <taxon>eudicotyledons</taxon>
        <taxon>Gunneridae</taxon>
        <taxon>Pentapetalae</taxon>
        <taxon>rosids</taxon>
        <taxon>fabids</taxon>
        <taxon>Rosales</taxon>
        <taxon>Rosaceae</taxon>
        <taxon>Amygdaloideae</taxon>
        <taxon>Amygdaleae</taxon>
        <taxon>Prunus</taxon>
    </lineage>
</organism>
<dbReference type="AlphaFoldDB" id="A0A4Y1R6W2"/>
<reference evidence="2" key="1">
    <citation type="journal article" date="2019" name="Science">
        <title>Mutation of a bHLH transcription factor allowed almond domestication.</title>
        <authorList>
            <person name="Sanchez-Perez R."/>
            <person name="Pavan S."/>
            <person name="Mazzeo R."/>
            <person name="Moldovan C."/>
            <person name="Aiese Cigliano R."/>
            <person name="Del Cueto J."/>
            <person name="Ricciardi F."/>
            <person name="Lotti C."/>
            <person name="Ricciardi L."/>
            <person name="Dicenta F."/>
            <person name="Lopez-Marques R.L."/>
            <person name="Lindberg Moller B."/>
        </authorList>
    </citation>
    <scope>NUCLEOTIDE SEQUENCE</scope>
</reference>
<accession>A0A4Y1R6W2</accession>
<proteinExistence type="predicted"/>
<evidence type="ECO:0000313" key="2">
    <source>
        <dbReference type="EMBL" id="BBG99883.1"/>
    </source>
</evidence>
<evidence type="ECO:0000259" key="1">
    <source>
        <dbReference type="Pfam" id="PF16719"/>
    </source>
</evidence>
<dbReference type="PANTHER" id="PTHR36384:SF1">
    <property type="entry name" value="SAWADEE PROTEIN"/>
    <property type="match status" value="1"/>
</dbReference>
<dbReference type="Pfam" id="PF16719">
    <property type="entry name" value="SAWADEE"/>
    <property type="match status" value="1"/>
</dbReference>
<dbReference type="Gene3D" id="2.30.30.140">
    <property type="match status" value="1"/>
</dbReference>
<gene>
    <name evidence="2" type="ORF">Prudu_009724</name>
</gene>
<dbReference type="InterPro" id="IPR032001">
    <property type="entry name" value="SAWADEE_dom"/>
</dbReference>
<dbReference type="GO" id="GO:0003682">
    <property type="term" value="F:chromatin binding"/>
    <property type="evidence" value="ECO:0007669"/>
    <property type="project" value="InterPro"/>
</dbReference>
<dbReference type="EMBL" id="AP019299">
    <property type="protein sequence ID" value="BBG99883.1"/>
    <property type="molecule type" value="Genomic_DNA"/>
</dbReference>
<name>A0A4Y1R6W2_PRUDU</name>